<name>A0ACC0CWD0_9PEZI</name>
<gene>
    <name evidence="1" type="ORF">F4821DRAFT_279895</name>
</gene>
<evidence type="ECO:0000313" key="1">
    <source>
        <dbReference type="EMBL" id="KAI6084621.1"/>
    </source>
</evidence>
<keyword evidence="2" id="KW-1185">Reference proteome</keyword>
<accession>A0ACC0CWD0</accession>
<reference evidence="1 2" key="1">
    <citation type="journal article" date="2022" name="New Phytol.">
        <title>Ecological generalism drives hyperdiversity of secondary metabolite gene clusters in xylarialean endophytes.</title>
        <authorList>
            <person name="Franco M.E.E."/>
            <person name="Wisecaver J.H."/>
            <person name="Arnold A.E."/>
            <person name="Ju Y.M."/>
            <person name="Slot J.C."/>
            <person name="Ahrendt S."/>
            <person name="Moore L.P."/>
            <person name="Eastman K.E."/>
            <person name="Scott K."/>
            <person name="Konkel Z."/>
            <person name="Mondo S.J."/>
            <person name="Kuo A."/>
            <person name="Hayes R.D."/>
            <person name="Haridas S."/>
            <person name="Andreopoulos B."/>
            <person name="Riley R."/>
            <person name="LaButti K."/>
            <person name="Pangilinan J."/>
            <person name="Lipzen A."/>
            <person name="Amirebrahimi M."/>
            <person name="Yan J."/>
            <person name="Adam C."/>
            <person name="Keymanesh K."/>
            <person name="Ng V."/>
            <person name="Louie K."/>
            <person name="Northen T."/>
            <person name="Drula E."/>
            <person name="Henrissat B."/>
            <person name="Hsieh H.M."/>
            <person name="Youens-Clark K."/>
            <person name="Lutzoni F."/>
            <person name="Miadlikowska J."/>
            <person name="Eastwood D.C."/>
            <person name="Hamelin R.C."/>
            <person name="Grigoriev I.V."/>
            <person name="U'Ren J.M."/>
        </authorList>
    </citation>
    <scope>NUCLEOTIDE SEQUENCE [LARGE SCALE GENOMIC DNA]</scope>
    <source>
        <strain evidence="1 2">ER1909</strain>
    </source>
</reference>
<comment type="caution">
    <text evidence="1">The sequence shown here is derived from an EMBL/GenBank/DDBJ whole genome shotgun (WGS) entry which is preliminary data.</text>
</comment>
<dbReference type="Proteomes" id="UP001497680">
    <property type="component" value="Unassembled WGS sequence"/>
</dbReference>
<evidence type="ECO:0000313" key="2">
    <source>
        <dbReference type="Proteomes" id="UP001497680"/>
    </source>
</evidence>
<protein>
    <submittedName>
        <fullName evidence="1">Uncharacterized protein</fullName>
    </submittedName>
</protein>
<dbReference type="EMBL" id="MU394334">
    <property type="protein sequence ID" value="KAI6084621.1"/>
    <property type="molecule type" value="Genomic_DNA"/>
</dbReference>
<organism evidence="1 2">
    <name type="scientific">Hypoxylon rubiginosum</name>
    <dbReference type="NCBI Taxonomy" id="110542"/>
    <lineage>
        <taxon>Eukaryota</taxon>
        <taxon>Fungi</taxon>
        <taxon>Dikarya</taxon>
        <taxon>Ascomycota</taxon>
        <taxon>Pezizomycotina</taxon>
        <taxon>Sordariomycetes</taxon>
        <taxon>Xylariomycetidae</taxon>
        <taxon>Xylariales</taxon>
        <taxon>Hypoxylaceae</taxon>
        <taxon>Hypoxylon</taxon>
    </lineage>
</organism>
<proteinExistence type="predicted"/>
<sequence>MPSFNAASLFFIVTAAARFSLALQISDDPQNRLSTNGGYWGGSYRLTEEDCAEAVERQQEVTVDCYYDWDQTENQNFLNYVAKIPDVGISHDKQKDWAHDIELQAYQNTYYADCPGTPENIADKGEHDYPSGSGSGLDLNLHLTGWPKGNDFKLCIAWAVRARTCNLKTIKFNKGGCYKRCDLWNDNKGGATKKKCY</sequence>